<sequence>MKVNLNNLPPDMSEPPPDARGWLAFQPTSGKVWWKIDGEWLPIDEALALREARKLSH</sequence>
<evidence type="ECO:0000313" key="1">
    <source>
        <dbReference type="EMBL" id="MET4722030.1"/>
    </source>
</evidence>
<evidence type="ECO:0000313" key="2">
    <source>
        <dbReference type="Proteomes" id="UP001549291"/>
    </source>
</evidence>
<name>A0ABV2RYK7_BRAJP</name>
<comment type="caution">
    <text evidence="1">The sequence shown here is derived from an EMBL/GenBank/DDBJ whole genome shotgun (WGS) entry which is preliminary data.</text>
</comment>
<proteinExistence type="predicted"/>
<protein>
    <recommendedName>
        <fullName evidence="3">DUF5710 domain-containing protein</fullName>
    </recommendedName>
</protein>
<accession>A0ABV2RYK7</accession>
<keyword evidence="2" id="KW-1185">Reference proteome</keyword>
<organism evidence="1 2">
    <name type="scientific">Bradyrhizobium japonicum</name>
    <dbReference type="NCBI Taxonomy" id="375"/>
    <lineage>
        <taxon>Bacteria</taxon>
        <taxon>Pseudomonadati</taxon>
        <taxon>Pseudomonadota</taxon>
        <taxon>Alphaproteobacteria</taxon>
        <taxon>Hyphomicrobiales</taxon>
        <taxon>Nitrobacteraceae</taxon>
        <taxon>Bradyrhizobium</taxon>
    </lineage>
</organism>
<dbReference type="Proteomes" id="UP001549291">
    <property type="component" value="Unassembled WGS sequence"/>
</dbReference>
<gene>
    <name evidence="1" type="ORF">ABIF63_006136</name>
</gene>
<evidence type="ECO:0008006" key="3">
    <source>
        <dbReference type="Google" id="ProtNLM"/>
    </source>
</evidence>
<reference evidence="1 2" key="1">
    <citation type="submission" date="2024-06" db="EMBL/GenBank/DDBJ databases">
        <title>Genomic Encyclopedia of Type Strains, Phase V (KMG-V): Genome sequencing to study the core and pangenomes of soil and plant-associated prokaryotes.</title>
        <authorList>
            <person name="Whitman W."/>
        </authorList>
    </citation>
    <scope>NUCLEOTIDE SEQUENCE [LARGE SCALE GENOMIC DNA]</scope>
    <source>
        <strain evidence="1 2">USDA 160</strain>
    </source>
</reference>
<dbReference type="EMBL" id="JBEPTQ010000002">
    <property type="protein sequence ID" value="MET4722030.1"/>
    <property type="molecule type" value="Genomic_DNA"/>
</dbReference>